<evidence type="ECO:0000256" key="4">
    <source>
        <dbReference type="ARBA" id="ARBA00023163"/>
    </source>
</evidence>
<organism evidence="7 8">
    <name type="scientific">Pichia kudriavzevii</name>
    <name type="common">Yeast</name>
    <name type="synonym">Issatchenkia orientalis</name>
    <dbReference type="NCBI Taxonomy" id="4909"/>
    <lineage>
        <taxon>Eukaryota</taxon>
        <taxon>Fungi</taxon>
        <taxon>Dikarya</taxon>
        <taxon>Ascomycota</taxon>
        <taxon>Saccharomycotina</taxon>
        <taxon>Pichiomycetes</taxon>
        <taxon>Pichiales</taxon>
        <taxon>Pichiaceae</taxon>
        <taxon>Pichia</taxon>
    </lineage>
</organism>
<dbReference type="InterPro" id="IPR018004">
    <property type="entry name" value="KilA/APSES_HTH"/>
</dbReference>
<gene>
    <name evidence="7" type="ORF">BOH78_2891</name>
</gene>
<dbReference type="InterPro" id="IPR029790">
    <property type="entry name" value="EFG1/Phd1/StuA"/>
</dbReference>
<evidence type="ECO:0000256" key="5">
    <source>
        <dbReference type="SAM" id="MobiDB-lite"/>
    </source>
</evidence>
<evidence type="ECO:0000259" key="6">
    <source>
        <dbReference type="PROSITE" id="PS51299"/>
    </source>
</evidence>
<protein>
    <submittedName>
        <fullName evidence="7">Enhanced filamentous growth protein 1</fullName>
    </submittedName>
</protein>
<dbReference type="GO" id="GO:0045944">
    <property type="term" value="P:positive regulation of transcription by RNA polymerase II"/>
    <property type="evidence" value="ECO:0007669"/>
    <property type="project" value="TreeGrafter"/>
</dbReference>
<dbReference type="PANTHER" id="PTHR47792">
    <property type="entry name" value="PROTEIN SOK2-RELATED"/>
    <property type="match status" value="1"/>
</dbReference>
<feature type="compositionally biased region" description="Low complexity" evidence="5">
    <location>
        <begin position="260"/>
        <end position="290"/>
    </location>
</feature>
<feature type="region of interest" description="Disordered" evidence="5">
    <location>
        <begin position="22"/>
        <end position="118"/>
    </location>
</feature>
<accession>A0A1V2LLD2</accession>
<comment type="caution">
    <text evidence="7">The sequence shown here is derived from an EMBL/GenBank/DDBJ whole genome shotgun (WGS) entry which is preliminary data.</text>
</comment>
<comment type="similarity">
    <text evidence="1">Belongs to the EFG1/PHD1/stuA family.</text>
</comment>
<dbReference type="InterPro" id="IPR003163">
    <property type="entry name" value="Tscrpt_reg_HTH_APSES-type"/>
</dbReference>
<keyword evidence="2" id="KW-0805">Transcription regulation</keyword>
<feature type="compositionally biased region" description="Low complexity" evidence="5">
    <location>
        <begin position="23"/>
        <end position="40"/>
    </location>
</feature>
<dbReference type="SUPFAM" id="SSF54616">
    <property type="entry name" value="DNA-binding domain of Mlu1-box binding protein MBP1"/>
    <property type="match status" value="1"/>
</dbReference>
<sequence length="357" mass="38757">MNMNMGINMGMNMGIGLPIGVNPTTPSSSTHPISSATIHSNSSHIPHSAAMSQYNSNNSNSTSGLLNDHAPSNITSHPHYLHNDNNLTNTNNARSSSTGNSGHNGSSLQLQQSTSNRPKITTTMWEDERTLCYQVEAAGVSVVRRADNNMINGTKLLNVAKMTRGRRDGILKAEKTRHVVKIGSMHLKGVWIPFERAFVIAQREGIADLLYPLFVKDIQRIIQQGIPTVKMGQYAVASAPNNPIVNQDSMGISANLSIGTHSNHNSDHNNNSSNHNHNTNHSIDNNTNTSATHLSGSTNQACDSPSNNSNALVNEAPDAQTVGNTTTYTTTTGSTNNNNMPSEYTHHQYYFDTREKD</sequence>
<evidence type="ECO:0000256" key="2">
    <source>
        <dbReference type="ARBA" id="ARBA00023015"/>
    </source>
</evidence>
<evidence type="ECO:0000256" key="1">
    <source>
        <dbReference type="ARBA" id="ARBA00007247"/>
    </source>
</evidence>
<feature type="region of interest" description="Disordered" evidence="5">
    <location>
        <begin position="255"/>
        <end position="343"/>
    </location>
</feature>
<evidence type="ECO:0000313" key="7">
    <source>
        <dbReference type="EMBL" id="ONH73730.1"/>
    </source>
</evidence>
<dbReference type="PROSITE" id="PS51299">
    <property type="entry name" value="HTH_APSES"/>
    <property type="match status" value="1"/>
</dbReference>
<dbReference type="Pfam" id="PF04383">
    <property type="entry name" value="KilA-N"/>
    <property type="match status" value="1"/>
</dbReference>
<evidence type="ECO:0000256" key="3">
    <source>
        <dbReference type="ARBA" id="ARBA00023125"/>
    </source>
</evidence>
<keyword evidence="4" id="KW-0804">Transcription</keyword>
<dbReference type="VEuPathDB" id="FungiDB:C5L36_0A08110"/>
<dbReference type="Gene3D" id="3.10.260.10">
    <property type="entry name" value="Transcription regulator HTH, APSES-type DNA-binding domain"/>
    <property type="match status" value="1"/>
</dbReference>
<dbReference type="PANTHER" id="PTHR47792:SF1">
    <property type="entry name" value="PROTEIN SOK2-RELATED"/>
    <property type="match status" value="1"/>
</dbReference>
<dbReference type="Proteomes" id="UP000189274">
    <property type="component" value="Unassembled WGS sequence"/>
</dbReference>
<dbReference type="InterPro" id="IPR036887">
    <property type="entry name" value="HTH_APSES_sf"/>
</dbReference>
<feature type="domain" description="HTH APSES-type" evidence="6">
    <location>
        <begin position="119"/>
        <end position="225"/>
    </location>
</feature>
<dbReference type="GO" id="GO:0005634">
    <property type="term" value="C:nucleus"/>
    <property type="evidence" value="ECO:0007669"/>
    <property type="project" value="TreeGrafter"/>
</dbReference>
<feature type="compositionally biased region" description="Polar residues" evidence="5">
    <location>
        <begin position="41"/>
        <end position="54"/>
    </location>
</feature>
<reference evidence="8" key="1">
    <citation type="journal article" date="2017" name="Genome Announc.">
        <title>Genome sequences of Cyberlindnera fabianii 65, Pichia kudriavzevii 129, and Saccharomyces cerevisiae 131 isolated from fermented masau fruits in Zimbabwe.</title>
        <authorList>
            <person name="van Rijswijck I.M.H."/>
            <person name="Derks M.F.L."/>
            <person name="Abee T."/>
            <person name="de Ridder D."/>
            <person name="Smid E.J."/>
        </authorList>
    </citation>
    <scope>NUCLEOTIDE SEQUENCE [LARGE SCALE GENOMIC DNA]</scope>
    <source>
        <strain evidence="8">129</strain>
    </source>
</reference>
<dbReference type="AlphaFoldDB" id="A0A1V2LLD2"/>
<dbReference type="GO" id="GO:0003700">
    <property type="term" value="F:DNA-binding transcription factor activity"/>
    <property type="evidence" value="ECO:0007669"/>
    <property type="project" value="TreeGrafter"/>
</dbReference>
<dbReference type="FunFam" id="3.10.260.10:FF:000003">
    <property type="entry name" value="Ascospore maturation 1 protein"/>
    <property type="match status" value="1"/>
</dbReference>
<feature type="compositionally biased region" description="Polar residues" evidence="5">
    <location>
        <begin position="291"/>
        <end position="312"/>
    </location>
</feature>
<keyword evidence="3" id="KW-0238">DNA-binding</keyword>
<feature type="compositionally biased region" description="Polar residues" evidence="5">
    <location>
        <begin position="108"/>
        <end position="118"/>
    </location>
</feature>
<evidence type="ECO:0000313" key="8">
    <source>
        <dbReference type="Proteomes" id="UP000189274"/>
    </source>
</evidence>
<dbReference type="SMART" id="SM01252">
    <property type="entry name" value="KilA-N"/>
    <property type="match status" value="1"/>
</dbReference>
<feature type="compositionally biased region" description="Low complexity" evidence="5">
    <location>
        <begin position="321"/>
        <end position="339"/>
    </location>
</feature>
<dbReference type="EMBL" id="MQVM01000013">
    <property type="protein sequence ID" value="ONH73730.1"/>
    <property type="molecule type" value="Genomic_DNA"/>
</dbReference>
<name>A0A1V2LLD2_PICKU</name>
<dbReference type="GO" id="GO:0043565">
    <property type="term" value="F:sequence-specific DNA binding"/>
    <property type="evidence" value="ECO:0007669"/>
    <property type="project" value="TreeGrafter"/>
</dbReference>
<feature type="compositionally biased region" description="Low complexity" evidence="5">
    <location>
        <begin position="83"/>
        <end position="107"/>
    </location>
</feature>
<proteinExistence type="inferred from homology"/>